<dbReference type="GO" id="GO:0005886">
    <property type="term" value="C:plasma membrane"/>
    <property type="evidence" value="ECO:0007669"/>
    <property type="project" value="UniProtKB-SubCell"/>
</dbReference>
<dbReference type="AlphaFoldDB" id="A0A3R5YZ59"/>
<feature type="transmembrane region" description="Helical" evidence="1">
    <location>
        <begin position="93"/>
        <end position="114"/>
    </location>
</feature>
<protein>
    <recommendedName>
        <fullName evidence="4">PTS sugar transporter subunit IIC</fullName>
    </recommendedName>
</protein>
<gene>
    <name evidence="2" type="ORF">EP073_06430</name>
</gene>
<dbReference type="OrthoDB" id="9788645at2"/>
<evidence type="ECO:0000256" key="1">
    <source>
        <dbReference type="SAM" id="Phobius"/>
    </source>
</evidence>
<dbReference type="GO" id="GO:0009401">
    <property type="term" value="P:phosphoenolpyruvate-dependent sugar phosphotransferase system"/>
    <property type="evidence" value="ECO:0007669"/>
    <property type="project" value="UniProtKB-KW"/>
</dbReference>
<keyword evidence="3" id="KW-1185">Reference proteome</keyword>
<dbReference type="EMBL" id="CP035108">
    <property type="protein sequence ID" value="QAR33056.1"/>
    <property type="molecule type" value="Genomic_DNA"/>
</dbReference>
<dbReference type="Proteomes" id="UP000287502">
    <property type="component" value="Chromosome"/>
</dbReference>
<organism evidence="2 3">
    <name type="scientific">Geovibrio thiophilus</name>
    <dbReference type="NCBI Taxonomy" id="139438"/>
    <lineage>
        <taxon>Bacteria</taxon>
        <taxon>Pseudomonadati</taxon>
        <taxon>Deferribacterota</taxon>
        <taxon>Deferribacteres</taxon>
        <taxon>Deferribacterales</taxon>
        <taxon>Geovibrionaceae</taxon>
        <taxon>Geovibrio</taxon>
    </lineage>
</organism>
<dbReference type="RefSeq" id="WP_128466342.1">
    <property type="nucleotide sequence ID" value="NZ_CP035108.1"/>
</dbReference>
<accession>A0A3R5YZ59</accession>
<sequence length="218" mass="24292">MTQQILLLAFSGIITVDRAAGFNTMVSRPLVVSVIIGMIFGTVELCFLGGLIFEIIGLVDVPVGTRISRDDSFGAYAFSLVLSYHAVTGMSSFILALMLVIVFTYPVTMSLHICRKLNKRLYLRELGMGDKFNASKLVRLGLLFHFGQGVMVYNLAFVVIYTLYQWFASYLPGNDNFIPYVIFTIIFLSGFLLRFLSGNSYVKYLLFLGGILVGWAVL</sequence>
<proteinExistence type="predicted"/>
<evidence type="ECO:0000313" key="3">
    <source>
        <dbReference type="Proteomes" id="UP000287502"/>
    </source>
</evidence>
<keyword evidence="1" id="KW-0812">Transmembrane</keyword>
<keyword evidence="1" id="KW-1133">Transmembrane helix</keyword>
<evidence type="ECO:0008006" key="4">
    <source>
        <dbReference type="Google" id="ProtNLM"/>
    </source>
</evidence>
<feature type="transmembrane region" description="Helical" evidence="1">
    <location>
        <begin position="31"/>
        <end position="59"/>
    </location>
</feature>
<dbReference type="KEGG" id="gtl:EP073_06430"/>
<keyword evidence="1" id="KW-0472">Membrane</keyword>
<reference evidence="2 3" key="1">
    <citation type="submission" date="2019-01" db="EMBL/GenBank/DDBJ databases">
        <title>Geovibrio thiophilus DSM 11263, complete genome.</title>
        <authorList>
            <person name="Spring S."/>
            <person name="Bunk B."/>
            <person name="Sproer C."/>
        </authorList>
    </citation>
    <scope>NUCLEOTIDE SEQUENCE [LARGE SCALE GENOMIC DNA]</scope>
    <source>
        <strain evidence="2 3">DSM 11263</strain>
    </source>
</reference>
<feature type="transmembrane region" description="Helical" evidence="1">
    <location>
        <begin position="176"/>
        <end position="196"/>
    </location>
</feature>
<feature type="transmembrane region" description="Helical" evidence="1">
    <location>
        <begin position="140"/>
        <end position="164"/>
    </location>
</feature>
<name>A0A3R5YZ59_9BACT</name>
<feature type="transmembrane region" description="Helical" evidence="1">
    <location>
        <begin position="201"/>
        <end position="217"/>
    </location>
</feature>
<evidence type="ECO:0000313" key="2">
    <source>
        <dbReference type="EMBL" id="QAR33056.1"/>
    </source>
</evidence>